<dbReference type="GO" id="GO:0003700">
    <property type="term" value="F:DNA-binding transcription factor activity"/>
    <property type="evidence" value="ECO:0007669"/>
    <property type="project" value="TreeGrafter"/>
</dbReference>
<dbReference type="InterPro" id="IPR018488">
    <property type="entry name" value="cNMP-bd_CS"/>
</dbReference>
<dbReference type="PANTHER" id="PTHR24567">
    <property type="entry name" value="CRP FAMILY TRANSCRIPTIONAL REGULATORY PROTEIN"/>
    <property type="match status" value="1"/>
</dbReference>
<dbReference type="InterPro" id="IPR018490">
    <property type="entry name" value="cNMP-bd_dom_sf"/>
</dbReference>
<dbReference type="SUPFAM" id="SSF55729">
    <property type="entry name" value="Acyl-CoA N-acyltransferases (Nat)"/>
    <property type="match status" value="1"/>
</dbReference>
<dbReference type="CDD" id="cd00038">
    <property type="entry name" value="CAP_ED"/>
    <property type="match status" value="1"/>
</dbReference>
<dbReference type="InterPro" id="IPR016181">
    <property type="entry name" value="Acyl_CoA_acyltransferase"/>
</dbReference>
<keyword evidence="4" id="KW-1185">Reference proteome</keyword>
<dbReference type="PROSITE" id="PS51186">
    <property type="entry name" value="GNAT"/>
    <property type="match status" value="1"/>
</dbReference>
<evidence type="ECO:0008006" key="5">
    <source>
        <dbReference type="Google" id="ProtNLM"/>
    </source>
</evidence>
<dbReference type="InterPro" id="IPR054597">
    <property type="entry name" value="FeeM_cat"/>
</dbReference>
<evidence type="ECO:0000313" key="4">
    <source>
        <dbReference type="Proteomes" id="UP001333710"/>
    </source>
</evidence>
<dbReference type="Pfam" id="PF21926">
    <property type="entry name" value="FeeM"/>
    <property type="match status" value="1"/>
</dbReference>
<protein>
    <recommendedName>
        <fullName evidence="5">Cyclic nucleotide-binding domain-containing protein</fullName>
    </recommendedName>
</protein>
<evidence type="ECO:0000259" key="2">
    <source>
        <dbReference type="PROSITE" id="PS51186"/>
    </source>
</evidence>
<dbReference type="SMART" id="SM00100">
    <property type="entry name" value="cNMP"/>
    <property type="match status" value="1"/>
</dbReference>
<dbReference type="EMBL" id="AP027272">
    <property type="protein sequence ID" value="BDX05140.1"/>
    <property type="molecule type" value="Genomic_DNA"/>
</dbReference>
<dbReference type="GO" id="GO:0016747">
    <property type="term" value="F:acyltransferase activity, transferring groups other than amino-acyl groups"/>
    <property type="evidence" value="ECO:0007669"/>
    <property type="project" value="InterPro"/>
</dbReference>
<dbReference type="Gene3D" id="2.60.120.10">
    <property type="entry name" value="Jelly Rolls"/>
    <property type="match status" value="1"/>
</dbReference>
<dbReference type="PANTHER" id="PTHR24567:SF74">
    <property type="entry name" value="HTH-TYPE TRANSCRIPTIONAL REGULATOR ARCR"/>
    <property type="match status" value="1"/>
</dbReference>
<dbReference type="Proteomes" id="UP001333710">
    <property type="component" value="Chromosome"/>
</dbReference>
<reference evidence="3" key="1">
    <citation type="submission" date="2023-01" db="EMBL/GenBank/DDBJ databases">
        <title>Complete genome sequence of Planctobacterium marinum strain Dej080120_11.</title>
        <authorList>
            <person name="Ueki S."/>
            <person name="Maruyama F."/>
        </authorList>
    </citation>
    <scope>NUCLEOTIDE SEQUENCE</scope>
    <source>
        <strain evidence="3">Dej080120_11</strain>
    </source>
</reference>
<dbReference type="Pfam" id="PF00027">
    <property type="entry name" value="cNMP_binding"/>
    <property type="match status" value="1"/>
</dbReference>
<dbReference type="InterPro" id="IPR014710">
    <property type="entry name" value="RmlC-like_jellyroll"/>
</dbReference>
<proteinExistence type="predicted"/>
<dbReference type="Gene3D" id="3.40.630.30">
    <property type="match status" value="1"/>
</dbReference>
<dbReference type="InterPro" id="IPR000182">
    <property type="entry name" value="GNAT_dom"/>
</dbReference>
<accession>A0AA48HV45</accession>
<evidence type="ECO:0000313" key="3">
    <source>
        <dbReference type="EMBL" id="BDX05140.1"/>
    </source>
</evidence>
<dbReference type="GO" id="GO:0005829">
    <property type="term" value="C:cytosol"/>
    <property type="evidence" value="ECO:0007669"/>
    <property type="project" value="TreeGrafter"/>
</dbReference>
<dbReference type="PROSITE" id="PS00889">
    <property type="entry name" value="CNMP_BINDING_2"/>
    <property type="match status" value="1"/>
</dbReference>
<gene>
    <name evidence="3" type="ORF">MACH26_06610</name>
</gene>
<dbReference type="AlphaFoldDB" id="A0AA48HV45"/>
<dbReference type="InterPro" id="IPR000595">
    <property type="entry name" value="cNMP-bd_dom"/>
</dbReference>
<dbReference type="InterPro" id="IPR050397">
    <property type="entry name" value="Env_Response_Regulators"/>
</dbReference>
<evidence type="ECO:0000259" key="1">
    <source>
        <dbReference type="PROSITE" id="PS50042"/>
    </source>
</evidence>
<feature type="domain" description="Cyclic nucleotide-binding" evidence="1">
    <location>
        <begin position="197"/>
        <end position="273"/>
    </location>
</feature>
<dbReference type="KEGG" id="pmaw:MACH26_06610"/>
<dbReference type="SUPFAM" id="SSF51206">
    <property type="entry name" value="cAMP-binding domain-like"/>
    <property type="match status" value="1"/>
</dbReference>
<feature type="domain" description="N-acetyltransferase" evidence="2">
    <location>
        <begin position="5"/>
        <end position="171"/>
    </location>
</feature>
<dbReference type="RefSeq" id="WP_338291104.1">
    <property type="nucleotide sequence ID" value="NZ_AP027272.1"/>
</dbReference>
<dbReference type="PRINTS" id="PR00103">
    <property type="entry name" value="CAMPKINASE"/>
</dbReference>
<sequence>MPICMRLAHSTEELDSVFRLRHLVFVEQEKILQGNSEKRLYDRFDAFPSSVQMLAEHNGQTVGAFRFSLDDTCGLPADDYFDFRPFVPKNARLMHSGMFCVHKDYRGEKIAMGLILMAAYYAMSNNITHVVAPINPTIAPLLRRIGFKKVGEQFHDPHLDYQVLPLLMDMADIKDFFVEFIRQNKLHDFIMDYQRWFCKAGETIVKAGDDGTEAFIIIDGSAEVRLPGKNSVLATLEPGEMFGELALITGECRSADVVAKSELQMMVMTKEIFLKRFVEDSNKALALMRMISKRSQSMIMNLKYGHLARDETGSLE</sequence>
<name>A0AA48HV45_9ALTE</name>
<dbReference type="PROSITE" id="PS50042">
    <property type="entry name" value="CNMP_BINDING_3"/>
    <property type="match status" value="1"/>
</dbReference>
<organism evidence="3 4">
    <name type="scientific">Planctobacterium marinum</name>
    <dbReference type="NCBI Taxonomy" id="1631968"/>
    <lineage>
        <taxon>Bacteria</taxon>
        <taxon>Pseudomonadati</taxon>
        <taxon>Pseudomonadota</taxon>
        <taxon>Gammaproteobacteria</taxon>
        <taxon>Alteromonadales</taxon>
        <taxon>Alteromonadaceae</taxon>
        <taxon>Planctobacterium</taxon>
    </lineage>
</organism>